<proteinExistence type="predicted"/>
<keyword evidence="2" id="KW-1185">Reference proteome</keyword>
<accession>A0ACB7IVK5</accession>
<organism evidence="1 2">
    <name type="scientific">Pleurotus cornucopiae</name>
    <name type="common">Cornucopia mushroom</name>
    <dbReference type="NCBI Taxonomy" id="5321"/>
    <lineage>
        <taxon>Eukaryota</taxon>
        <taxon>Fungi</taxon>
        <taxon>Dikarya</taxon>
        <taxon>Basidiomycota</taxon>
        <taxon>Agaricomycotina</taxon>
        <taxon>Agaricomycetes</taxon>
        <taxon>Agaricomycetidae</taxon>
        <taxon>Agaricales</taxon>
        <taxon>Pleurotineae</taxon>
        <taxon>Pleurotaceae</taxon>
        <taxon>Pleurotus</taxon>
    </lineage>
</organism>
<dbReference type="EMBL" id="WQMT02000006">
    <property type="protein sequence ID" value="KAG9221749.1"/>
    <property type="molecule type" value="Genomic_DNA"/>
</dbReference>
<evidence type="ECO:0000313" key="1">
    <source>
        <dbReference type="EMBL" id="KAG9221749.1"/>
    </source>
</evidence>
<protein>
    <submittedName>
        <fullName evidence="1">Uncharacterized protein</fullName>
    </submittedName>
</protein>
<reference evidence="1 2" key="1">
    <citation type="journal article" date="2021" name="Appl. Environ. Microbiol.">
        <title>Genetic linkage and physical mapping for an oyster mushroom Pleurotus cornucopiae and QTL analysis for the trait cap color.</title>
        <authorList>
            <person name="Zhang Y."/>
            <person name="Gao W."/>
            <person name="Sonnenberg A."/>
            <person name="Chen Q."/>
            <person name="Zhang J."/>
            <person name="Huang C."/>
        </authorList>
    </citation>
    <scope>NUCLEOTIDE SEQUENCE [LARGE SCALE GENOMIC DNA]</scope>
    <source>
        <strain evidence="1">CCMSSC00406</strain>
    </source>
</reference>
<gene>
    <name evidence="1" type="ORF">CCMSSC00406_0006692</name>
</gene>
<dbReference type="Proteomes" id="UP000824881">
    <property type="component" value="Unassembled WGS sequence"/>
</dbReference>
<comment type="caution">
    <text evidence="1">The sequence shown here is derived from an EMBL/GenBank/DDBJ whole genome shotgun (WGS) entry which is preliminary data.</text>
</comment>
<name>A0ACB7IVK5_PLECO</name>
<sequence>MAMDAIIRLKKWKKRLSFGSNSKVKSSTEERSVSAGHVESVLPRKPAPQPTRKHGIHLEIPPGPSNGSPFAAEGPTLGSTITPTETIDSQSAFDHSSFLTSVQAMYESTTTVQNDGLPSQDTAIKSWGQLVSTFTSAIRWRKTRRRVRDQARITLQDEGSHLEGHIFQNTITLLSGVVGDNFEIAQKLIEERSRIQTLDPLHNLVGALDTRVRLLKLANDLNAAPNSALIDALLHDDEEIYHVLGAILLQPEHRRAALGLRGPNAQNLLNLIQDMLDKGFLSNTKDTGRTLYDAVHKLYYRLSVASGILPPPLMVDGVTLLQNGAVNGGGYADIFLASYQGSQVALKRLRIFLKGNDRHNAYKMICREALLWKKAQHKYVLPFLGIDAQTFSPSVSLLSPWMQNGTIIVYMQRNGDFLVNQHLREIAEGMEYLHSENIIHGDLRGANILMDSDWHVRIADFGLAILAETTFSDEGSSVPGAVRWMAPELFMGTPQSTETKFGRTKATDVYSFACTCVELCTGRIPFHEFGYDITVTLQVMDGKRPPCSYPSSDGTSKGVSEDLLSIVTNCWAQEPSDRPPMSEVVKMLDAKDNVDTDSS</sequence>
<evidence type="ECO:0000313" key="2">
    <source>
        <dbReference type="Proteomes" id="UP000824881"/>
    </source>
</evidence>